<accession>A0A6J6K589</accession>
<proteinExistence type="predicted"/>
<reference evidence="1" key="1">
    <citation type="submission" date="2020-05" db="EMBL/GenBank/DDBJ databases">
        <authorList>
            <person name="Chiriac C."/>
            <person name="Salcher M."/>
            <person name="Ghai R."/>
            <person name="Kavagutti S V."/>
        </authorList>
    </citation>
    <scope>NUCLEOTIDE SEQUENCE</scope>
</reference>
<protein>
    <submittedName>
        <fullName evidence="1">Unannotated protein</fullName>
    </submittedName>
</protein>
<sequence>MFLGLAPVETVEVVGAAWTKAGENRTKESDAAKKTVNGIRDQRLVLTDMRQA</sequence>
<organism evidence="1">
    <name type="scientific">freshwater metagenome</name>
    <dbReference type="NCBI Taxonomy" id="449393"/>
    <lineage>
        <taxon>unclassified sequences</taxon>
        <taxon>metagenomes</taxon>
        <taxon>ecological metagenomes</taxon>
    </lineage>
</organism>
<dbReference type="EMBL" id="CAEZVY010000083">
    <property type="protein sequence ID" value="CAB4644840.1"/>
    <property type="molecule type" value="Genomic_DNA"/>
</dbReference>
<name>A0A6J6K589_9ZZZZ</name>
<evidence type="ECO:0000313" key="1">
    <source>
        <dbReference type="EMBL" id="CAB4644840.1"/>
    </source>
</evidence>
<dbReference type="AlphaFoldDB" id="A0A6J6K589"/>
<gene>
    <name evidence="1" type="ORF">UFOPK2158_00867</name>
</gene>